<dbReference type="PATRIC" id="fig|423471.3.peg.2072"/>
<accession>G5J3Y5</accession>
<evidence type="ECO:0000313" key="2">
    <source>
        <dbReference type="Proteomes" id="UP000003477"/>
    </source>
</evidence>
<reference evidence="1 2" key="1">
    <citation type="journal article" date="2011" name="Front. Microbiol.">
        <title>Two Strains of Crocosphaera watsonii with Highly Conserved Genomes are Distinguished by Strain-Specific Features.</title>
        <authorList>
            <person name="Bench S.R."/>
            <person name="Ilikchyan I.N."/>
            <person name="Tripp H.J."/>
            <person name="Zehr J.P."/>
        </authorList>
    </citation>
    <scope>NUCLEOTIDE SEQUENCE [LARGE SCALE GENOMIC DNA]</scope>
    <source>
        <strain evidence="1 2">WH 0003</strain>
    </source>
</reference>
<dbReference type="EMBL" id="AESD01000334">
    <property type="protein sequence ID" value="EHJ13099.1"/>
    <property type="molecule type" value="Genomic_DNA"/>
</dbReference>
<protein>
    <submittedName>
        <fullName evidence="1">Uncharacterized protein</fullName>
    </submittedName>
</protein>
<organism evidence="1 2">
    <name type="scientific">Crocosphaera watsonii WH 0003</name>
    <dbReference type="NCBI Taxonomy" id="423471"/>
    <lineage>
        <taxon>Bacteria</taxon>
        <taxon>Bacillati</taxon>
        <taxon>Cyanobacteriota</taxon>
        <taxon>Cyanophyceae</taxon>
        <taxon>Oscillatoriophycideae</taxon>
        <taxon>Chroococcales</taxon>
        <taxon>Aphanothecaceae</taxon>
        <taxon>Crocosphaera</taxon>
    </lineage>
</organism>
<name>G5J3Y5_CROWT</name>
<comment type="caution">
    <text evidence="1">The sequence shown here is derived from an EMBL/GenBank/DDBJ whole genome shotgun (WGS) entry which is preliminary data.</text>
</comment>
<gene>
    <name evidence="1" type="ORF">CWATWH0003_2208</name>
</gene>
<sequence length="52" mass="6474">MQKKQNGNEYEEGEGSLLSLMQVMVDSYWQQQRRSERRNLKYLNVPWYKDYR</sequence>
<dbReference type="RefSeq" id="WP_007310486.1">
    <property type="nucleotide sequence ID" value="NZ_CAWLMR010000793.1"/>
</dbReference>
<proteinExistence type="predicted"/>
<dbReference type="AlphaFoldDB" id="G5J3Y5"/>
<evidence type="ECO:0000313" key="1">
    <source>
        <dbReference type="EMBL" id="EHJ13099.1"/>
    </source>
</evidence>
<dbReference type="Proteomes" id="UP000003477">
    <property type="component" value="Unassembled WGS sequence"/>
</dbReference>